<dbReference type="AlphaFoldDB" id="D5ACE1"/>
<dbReference type="SUPFAM" id="SSF53633">
    <property type="entry name" value="Carbamate kinase-like"/>
    <property type="match status" value="1"/>
</dbReference>
<keyword evidence="3" id="KW-0418">Kinase</keyword>
<evidence type="ECO:0000256" key="3">
    <source>
        <dbReference type="ARBA" id="ARBA00022777"/>
    </source>
</evidence>
<dbReference type="InterPro" id="IPR036393">
    <property type="entry name" value="AceGlu_kinase-like_sf"/>
</dbReference>
<dbReference type="Gene3D" id="3.40.1160.10">
    <property type="entry name" value="Acetylglutamate kinase-like"/>
    <property type="match status" value="1"/>
</dbReference>
<dbReference type="PANTHER" id="PTHR43654:SF1">
    <property type="entry name" value="ISOPENTENYL PHOSPHATE KINASE"/>
    <property type="match status" value="1"/>
</dbReference>
<dbReference type="GO" id="GO:0102043">
    <property type="term" value="F:isopentenyl phosphate kinase activity"/>
    <property type="evidence" value="ECO:0007669"/>
    <property type="project" value="TreeGrafter"/>
</dbReference>
<dbReference type="EMBL" id="BT123917">
    <property type="protein sequence ID" value="ADE77210.1"/>
    <property type="molecule type" value="mRNA"/>
</dbReference>
<reference evidence="5" key="1">
    <citation type="submission" date="2010-04" db="EMBL/GenBank/DDBJ databases">
        <authorList>
            <person name="Reid K.E."/>
            <person name="Liao N."/>
            <person name="Chan S."/>
            <person name="Docking R."/>
            <person name="Taylor G."/>
            <person name="Moore R."/>
            <person name="Mayo M."/>
            <person name="Munro S."/>
            <person name="King J."/>
            <person name="Yanchuk A."/>
            <person name="Holt R."/>
            <person name="Jones S."/>
            <person name="Marra M."/>
            <person name="Ritland C.E."/>
            <person name="Ritland K."/>
            <person name="Bohlmann J."/>
        </authorList>
    </citation>
    <scope>NUCLEOTIDE SEQUENCE</scope>
    <source>
        <tissue evidence="5">Bud</tissue>
    </source>
</reference>
<dbReference type="GO" id="GO:0005524">
    <property type="term" value="F:ATP binding"/>
    <property type="evidence" value="ECO:0007669"/>
    <property type="project" value="UniProtKB-KW"/>
</dbReference>
<evidence type="ECO:0000256" key="1">
    <source>
        <dbReference type="ARBA" id="ARBA00022679"/>
    </source>
</evidence>
<sequence>MNKAVQTATAAHDTTGGMATKISEAAMIAKLGIDVYIVQAGTDHSLKALNGEPKEEMLDNWIGTIVRNSKSF</sequence>
<keyword evidence="4" id="KW-0067">ATP-binding</keyword>
<dbReference type="GO" id="GO:0016301">
    <property type="term" value="F:kinase activity"/>
    <property type="evidence" value="ECO:0007669"/>
    <property type="project" value="UniProtKB-KW"/>
</dbReference>
<proteinExistence type="evidence at transcript level"/>
<organism evidence="5">
    <name type="scientific">Picea sitchensis</name>
    <name type="common">Sitka spruce</name>
    <name type="synonym">Pinus sitchensis</name>
    <dbReference type="NCBI Taxonomy" id="3332"/>
    <lineage>
        <taxon>Eukaryota</taxon>
        <taxon>Viridiplantae</taxon>
        <taxon>Streptophyta</taxon>
        <taxon>Embryophyta</taxon>
        <taxon>Tracheophyta</taxon>
        <taxon>Spermatophyta</taxon>
        <taxon>Pinopsida</taxon>
        <taxon>Pinidae</taxon>
        <taxon>Conifers I</taxon>
        <taxon>Pinales</taxon>
        <taxon>Pinaceae</taxon>
        <taxon>Picea</taxon>
    </lineage>
</organism>
<name>D5ACE1_PICSI</name>
<dbReference type="GO" id="GO:0016114">
    <property type="term" value="P:terpenoid biosynthetic process"/>
    <property type="evidence" value="ECO:0007669"/>
    <property type="project" value="TreeGrafter"/>
</dbReference>
<evidence type="ECO:0000313" key="5">
    <source>
        <dbReference type="EMBL" id="ADE77210.1"/>
    </source>
</evidence>
<accession>D5ACE1</accession>
<evidence type="ECO:0000256" key="2">
    <source>
        <dbReference type="ARBA" id="ARBA00022741"/>
    </source>
</evidence>
<keyword evidence="1" id="KW-0808">Transferase</keyword>
<evidence type="ECO:0008006" key="6">
    <source>
        <dbReference type="Google" id="ProtNLM"/>
    </source>
</evidence>
<dbReference type="GO" id="GO:0005829">
    <property type="term" value="C:cytosol"/>
    <property type="evidence" value="ECO:0007669"/>
    <property type="project" value="TreeGrafter"/>
</dbReference>
<evidence type="ECO:0000256" key="4">
    <source>
        <dbReference type="ARBA" id="ARBA00022840"/>
    </source>
</evidence>
<keyword evidence="2" id="KW-0547">Nucleotide-binding</keyword>
<dbReference type="PANTHER" id="PTHR43654">
    <property type="entry name" value="GLUTAMATE 5-KINASE"/>
    <property type="match status" value="1"/>
</dbReference>
<protein>
    <recommendedName>
        <fullName evidence="6">Isopentenyl phosphate kinase</fullName>
    </recommendedName>
</protein>